<organism evidence="2 3">
    <name type="scientific">Dyella monticola</name>
    <dbReference type="NCBI Taxonomy" id="1927958"/>
    <lineage>
        <taxon>Bacteria</taxon>
        <taxon>Pseudomonadati</taxon>
        <taxon>Pseudomonadota</taxon>
        <taxon>Gammaproteobacteria</taxon>
        <taxon>Lysobacterales</taxon>
        <taxon>Rhodanobacteraceae</taxon>
        <taxon>Dyella</taxon>
    </lineage>
</organism>
<dbReference type="EMBL" id="QRBE01000010">
    <property type="protein sequence ID" value="RDS79949.1"/>
    <property type="molecule type" value="Genomic_DNA"/>
</dbReference>
<dbReference type="Proteomes" id="UP000254258">
    <property type="component" value="Unassembled WGS sequence"/>
</dbReference>
<feature type="transmembrane region" description="Helical" evidence="1">
    <location>
        <begin position="29"/>
        <end position="55"/>
    </location>
</feature>
<dbReference type="AlphaFoldDB" id="A0A370WUZ4"/>
<comment type="caution">
    <text evidence="2">The sequence shown here is derived from an EMBL/GenBank/DDBJ whole genome shotgun (WGS) entry which is preliminary data.</text>
</comment>
<accession>A0A370WUZ4</accession>
<dbReference type="RefSeq" id="WP_147293345.1">
    <property type="nucleotide sequence ID" value="NZ_QRBE01000010.1"/>
</dbReference>
<reference evidence="2 3" key="1">
    <citation type="submission" date="2018-07" db="EMBL/GenBank/DDBJ databases">
        <title>Dyella monticola sp. nov. and Dyella psychrodurans sp. nov. isolated from monsoon evergreen broad-leaved forest soil of Dinghu Mountain, China.</title>
        <authorList>
            <person name="Gao Z."/>
            <person name="Qiu L."/>
        </authorList>
    </citation>
    <scope>NUCLEOTIDE SEQUENCE [LARGE SCALE GENOMIC DNA]</scope>
    <source>
        <strain evidence="2 3">4G-K06</strain>
    </source>
</reference>
<keyword evidence="3" id="KW-1185">Reference proteome</keyword>
<keyword evidence="1" id="KW-1133">Transmembrane helix</keyword>
<sequence>MPAAKTHMTAKSPHIVAGFCVFGQLSRHVFSGVTVVGCLPLPLLFLLGALIGHLFGGDIGMLWGSGIGFVLGLVSAAVFIWLVRGRR</sequence>
<keyword evidence="1" id="KW-0472">Membrane</keyword>
<name>A0A370WUZ4_9GAMM</name>
<gene>
    <name evidence="2" type="ORF">DWU98_16040</name>
</gene>
<keyword evidence="1" id="KW-0812">Transmembrane</keyword>
<evidence type="ECO:0000313" key="2">
    <source>
        <dbReference type="EMBL" id="RDS79949.1"/>
    </source>
</evidence>
<feature type="transmembrane region" description="Helical" evidence="1">
    <location>
        <begin position="61"/>
        <end position="83"/>
    </location>
</feature>
<evidence type="ECO:0000313" key="3">
    <source>
        <dbReference type="Proteomes" id="UP000254258"/>
    </source>
</evidence>
<protein>
    <submittedName>
        <fullName evidence="2">Uncharacterized protein</fullName>
    </submittedName>
</protein>
<evidence type="ECO:0000256" key="1">
    <source>
        <dbReference type="SAM" id="Phobius"/>
    </source>
</evidence>
<proteinExistence type="predicted"/>